<dbReference type="PANTHER" id="PTHR12480">
    <property type="entry name" value="ARGININE DEMETHYLASE AND LYSYL-HYDROXYLASE JMJD"/>
    <property type="match status" value="1"/>
</dbReference>
<dbReference type="AlphaFoldDB" id="A0A4U6TJD9"/>
<organism evidence="10 11">
    <name type="scientific">Setaria viridis</name>
    <name type="common">Green bristlegrass</name>
    <name type="synonym">Setaria italica subsp. viridis</name>
    <dbReference type="NCBI Taxonomy" id="4556"/>
    <lineage>
        <taxon>Eukaryota</taxon>
        <taxon>Viridiplantae</taxon>
        <taxon>Streptophyta</taxon>
        <taxon>Embryophyta</taxon>
        <taxon>Tracheophyta</taxon>
        <taxon>Spermatophyta</taxon>
        <taxon>Magnoliopsida</taxon>
        <taxon>Liliopsida</taxon>
        <taxon>Poales</taxon>
        <taxon>Poaceae</taxon>
        <taxon>PACMAD clade</taxon>
        <taxon>Panicoideae</taxon>
        <taxon>Panicodae</taxon>
        <taxon>Paniceae</taxon>
        <taxon>Cenchrinae</taxon>
        <taxon>Setaria</taxon>
    </lineage>
</organism>
<dbReference type="SMART" id="SM00558">
    <property type="entry name" value="JmjC"/>
    <property type="match status" value="1"/>
</dbReference>
<dbReference type="FunFam" id="2.60.120.650:FF:000045">
    <property type="entry name" value="F-box protein At1g78280"/>
    <property type="match status" value="1"/>
</dbReference>
<dbReference type="PANTHER" id="PTHR12480:SF21">
    <property type="entry name" value="JMJC DOMAIN-CONTAINING PROTEIN 8"/>
    <property type="match status" value="1"/>
</dbReference>
<gene>
    <name evidence="10" type="ORF">SEVIR_8G169100v2</name>
</gene>
<evidence type="ECO:0008006" key="12">
    <source>
        <dbReference type="Google" id="ProtNLM"/>
    </source>
</evidence>
<protein>
    <recommendedName>
        <fullName evidence="12">JmjC domain-containing protein</fullName>
    </recommendedName>
</protein>
<dbReference type="InterPro" id="IPR041667">
    <property type="entry name" value="Cupin_8"/>
</dbReference>
<evidence type="ECO:0000256" key="5">
    <source>
        <dbReference type="ARBA" id="ARBA00023004"/>
    </source>
</evidence>
<dbReference type="Gene3D" id="2.60.120.650">
    <property type="entry name" value="Cupin"/>
    <property type="match status" value="2"/>
</dbReference>
<dbReference type="SUPFAM" id="SSF81383">
    <property type="entry name" value="F-box domain"/>
    <property type="match status" value="1"/>
</dbReference>
<feature type="compositionally biased region" description="Basic residues" evidence="7">
    <location>
        <begin position="13"/>
        <end position="25"/>
    </location>
</feature>
<evidence type="ECO:0000313" key="10">
    <source>
        <dbReference type="EMBL" id="TKW01264.1"/>
    </source>
</evidence>
<evidence type="ECO:0000256" key="2">
    <source>
        <dbReference type="ARBA" id="ARBA00006801"/>
    </source>
</evidence>
<comment type="similarity">
    <text evidence="2">Belongs to the JARID1 histone demethylase family.</text>
</comment>
<feature type="domain" description="JmjC" evidence="9">
    <location>
        <begin position="260"/>
        <end position="420"/>
    </location>
</feature>
<name>A0A4U6TJD9_SETVI</name>
<dbReference type="GO" id="GO:0046872">
    <property type="term" value="F:metal ion binding"/>
    <property type="evidence" value="ECO:0007669"/>
    <property type="project" value="UniProtKB-KW"/>
</dbReference>
<keyword evidence="4" id="KW-0560">Oxidoreductase</keyword>
<evidence type="ECO:0000259" key="9">
    <source>
        <dbReference type="PROSITE" id="PS51184"/>
    </source>
</evidence>
<keyword evidence="5" id="KW-0408">Iron</keyword>
<dbReference type="Pfam" id="PF12937">
    <property type="entry name" value="F-box-like"/>
    <property type="match status" value="1"/>
</dbReference>
<sequence>MPGAFHSLLLPLQRKRKSKRHRSRNHPKENKPKNHLAAAGDPSFHLKSSASASSRDIGCLVQPLGNLFLAATPRANLRDAGLGALRPLPDDLLLDVLGLLPARDLAALSAASKALYVVAAHDPLWRAFVLDELGGAFDFAGSWRTTYIAAASGGQPHLIPPRALKIRGFYSDYLFQSWLCANMEMRHEWLARDNIERRRGISVEQFIAEVEEPNRPVLLEGCIDGWPALQKWSREYLLEISADNVQEERPLYLFDAKFAEKVPEMGRDYEVPVYFREDLFSVLGEERPDYRWVIIGPAGSGSSFHVDPNSTSAWNAIIKGSKKWVMFPPEVVPPGVHPSADGAEVTSPVSIMEWFMNFYGACKTWEKRPIECVCRAGEVVFVPNGWWHLVINLEESIAITQNYVSRRNLLNVLDFLKKPNASELVSGTKDRVNLHDKFCGAIEATHPGMINQLQLEAQQKAAARKKKASFWDSAADAKSGGFKFSF</sequence>
<evidence type="ECO:0000256" key="6">
    <source>
        <dbReference type="ARBA" id="ARBA00023242"/>
    </source>
</evidence>
<accession>A0A4U6TJD9</accession>
<dbReference type="Proteomes" id="UP000298652">
    <property type="component" value="Chromosome 8"/>
</dbReference>
<keyword evidence="6" id="KW-0539">Nucleus</keyword>
<evidence type="ECO:0000256" key="7">
    <source>
        <dbReference type="SAM" id="MobiDB-lite"/>
    </source>
</evidence>
<evidence type="ECO:0000313" key="11">
    <source>
        <dbReference type="Proteomes" id="UP000298652"/>
    </source>
</evidence>
<dbReference type="Pfam" id="PF13621">
    <property type="entry name" value="Cupin_8"/>
    <property type="match status" value="1"/>
</dbReference>
<dbReference type="InterPro" id="IPR050910">
    <property type="entry name" value="JMJD6_ArgDemeth/LysHydrox"/>
</dbReference>
<dbReference type="Gene3D" id="1.20.1280.50">
    <property type="match status" value="1"/>
</dbReference>
<dbReference type="PROSITE" id="PS51184">
    <property type="entry name" value="JMJC"/>
    <property type="match status" value="1"/>
</dbReference>
<dbReference type="SUPFAM" id="SSF51197">
    <property type="entry name" value="Clavaminate synthase-like"/>
    <property type="match status" value="1"/>
</dbReference>
<reference evidence="10" key="1">
    <citation type="submission" date="2019-03" db="EMBL/GenBank/DDBJ databases">
        <title>WGS assembly of Setaria viridis.</title>
        <authorList>
            <person name="Huang P."/>
            <person name="Jenkins J."/>
            <person name="Grimwood J."/>
            <person name="Barry K."/>
            <person name="Healey A."/>
            <person name="Mamidi S."/>
            <person name="Sreedasyam A."/>
            <person name="Shu S."/>
            <person name="Feldman M."/>
            <person name="Wu J."/>
            <person name="Yu Y."/>
            <person name="Chen C."/>
            <person name="Johnson J."/>
            <person name="Rokhsar D."/>
            <person name="Baxter I."/>
            <person name="Schmutz J."/>
            <person name="Brutnell T."/>
            <person name="Kellogg E."/>
        </authorList>
    </citation>
    <scope>NUCLEOTIDE SEQUENCE [LARGE SCALE GENOMIC DNA]</scope>
</reference>
<evidence type="ECO:0000256" key="1">
    <source>
        <dbReference type="ARBA" id="ARBA00004123"/>
    </source>
</evidence>
<keyword evidence="3" id="KW-0479">Metal-binding</keyword>
<dbReference type="InterPro" id="IPR003347">
    <property type="entry name" value="JmjC_dom"/>
</dbReference>
<comment type="subcellular location">
    <subcellularLocation>
        <location evidence="1">Nucleus</location>
    </subcellularLocation>
</comment>
<evidence type="ECO:0000259" key="8">
    <source>
        <dbReference type="PROSITE" id="PS50181"/>
    </source>
</evidence>
<dbReference type="GO" id="GO:0000987">
    <property type="term" value="F:cis-regulatory region sequence-specific DNA binding"/>
    <property type="evidence" value="ECO:0007669"/>
    <property type="project" value="TreeGrafter"/>
</dbReference>
<keyword evidence="11" id="KW-1185">Reference proteome</keyword>
<dbReference type="EMBL" id="CM016559">
    <property type="protein sequence ID" value="TKW01264.1"/>
    <property type="molecule type" value="Genomic_DNA"/>
</dbReference>
<dbReference type="Gramene" id="TKW01264">
    <property type="protein sequence ID" value="TKW01264"/>
    <property type="gene ID" value="SEVIR_8G169100v2"/>
</dbReference>
<dbReference type="GO" id="GO:0005634">
    <property type="term" value="C:nucleus"/>
    <property type="evidence" value="ECO:0007669"/>
    <property type="project" value="UniProtKB-SubCell"/>
</dbReference>
<proteinExistence type="inferred from homology"/>
<dbReference type="PROSITE" id="PS50181">
    <property type="entry name" value="FBOX"/>
    <property type="match status" value="1"/>
</dbReference>
<dbReference type="InterPro" id="IPR036047">
    <property type="entry name" value="F-box-like_dom_sf"/>
</dbReference>
<dbReference type="InterPro" id="IPR001810">
    <property type="entry name" value="F-box_dom"/>
</dbReference>
<feature type="domain" description="F-box" evidence="8">
    <location>
        <begin position="82"/>
        <end position="128"/>
    </location>
</feature>
<dbReference type="GO" id="GO:0016491">
    <property type="term" value="F:oxidoreductase activity"/>
    <property type="evidence" value="ECO:0007669"/>
    <property type="project" value="UniProtKB-KW"/>
</dbReference>
<feature type="region of interest" description="Disordered" evidence="7">
    <location>
        <begin position="1"/>
        <end position="40"/>
    </location>
</feature>
<evidence type="ECO:0000256" key="4">
    <source>
        <dbReference type="ARBA" id="ARBA00023002"/>
    </source>
</evidence>
<evidence type="ECO:0000256" key="3">
    <source>
        <dbReference type="ARBA" id="ARBA00022723"/>
    </source>
</evidence>